<keyword evidence="2" id="KW-0238">DNA-binding</keyword>
<name>A0ABP6YDS7_9PSEU</name>
<dbReference type="Gene3D" id="1.10.10.10">
    <property type="entry name" value="Winged helix-like DNA-binding domain superfamily/Winged helix DNA-binding domain"/>
    <property type="match status" value="1"/>
</dbReference>
<proteinExistence type="predicted"/>
<evidence type="ECO:0000256" key="2">
    <source>
        <dbReference type="ARBA" id="ARBA00023125"/>
    </source>
</evidence>
<evidence type="ECO:0000313" key="5">
    <source>
        <dbReference type="EMBL" id="GAA3581745.1"/>
    </source>
</evidence>
<evidence type="ECO:0000313" key="6">
    <source>
        <dbReference type="Proteomes" id="UP001500689"/>
    </source>
</evidence>
<dbReference type="RefSeq" id="WP_344868430.1">
    <property type="nucleotide sequence ID" value="NZ_BAAAZN010000026.1"/>
</dbReference>
<evidence type="ECO:0000256" key="1">
    <source>
        <dbReference type="ARBA" id="ARBA00023015"/>
    </source>
</evidence>
<reference evidence="6" key="1">
    <citation type="journal article" date="2019" name="Int. J. Syst. Evol. Microbiol.">
        <title>The Global Catalogue of Microorganisms (GCM) 10K type strain sequencing project: providing services to taxonomists for standard genome sequencing and annotation.</title>
        <authorList>
            <consortium name="The Broad Institute Genomics Platform"/>
            <consortium name="The Broad Institute Genome Sequencing Center for Infectious Disease"/>
            <person name="Wu L."/>
            <person name="Ma J."/>
        </authorList>
    </citation>
    <scope>NUCLEOTIDE SEQUENCE [LARGE SCALE GENOMIC DNA]</scope>
    <source>
        <strain evidence="6">JCM 16898</strain>
    </source>
</reference>
<dbReference type="Proteomes" id="UP001500689">
    <property type="component" value="Unassembled WGS sequence"/>
</dbReference>
<keyword evidence="6" id="KW-1185">Reference proteome</keyword>
<dbReference type="InterPro" id="IPR036390">
    <property type="entry name" value="WH_DNA-bd_sf"/>
</dbReference>
<dbReference type="SUPFAM" id="SSF46785">
    <property type="entry name" value="Winged helix' DNA-binding domain"/>
    <property type="match status" value="1"/>
</dbReference>
<dbReference type="EMBL" id="BAAAZN010000026">
    <property type="protein sequence ID" value="GAA3581745.1"/>
    <property type="molecule type" value="Genomic_DNA"/>
</dbReference>
<keyword evidence="1" id="KW-0805">Transcription regulation</keyword>
<accession>A0ABP6YDS7</accession>
<dbReference type="PANTHER" id="PTHR33204">
    <property type="entry name" value="TRANSCRIPTIONAL REGULATOR, MARR FAMILY"/>
    <property type="match status" value="1"/>
</dbReference>
<dbReference type="Pfam" id="PF01638">
    <property type="entry name" value="HxlR"/>
    <property type="match status" value="1"/>
</dbReference>
<evidence type="ECO:0000256" key="3">
    <source>
        <dbReference type="ARBA" id="ARBA00023163"/>
    </source>
</evidence>
<protein>
    <submittedName>
        <fullName evidence="5">Helix-turn-helix domain-containing protein</fullName>
    </submittedName>
</protein>
<organism evidence="5 6">
    <name type="scientific">Amycolatopsis ultiminotia</name>
    <dbReference type="NCBI Taxonomy" id="543629"/>
    <lineage>
        <taxon>Bacteria</taxon>
        <taxon>Bacillati</taxon>
        <taxon>Actinomycetota</taxon>
        <taxon>Actinomycetes</taxon>
        <taxon>Pseudonocardiales</taxon>
        <taxon>Pseudonocardiaceae</taxon>
        <taxon>Amycolatopsis</taxon>
    </lineage>
</organism>
<comment type="caution">
    <text evidence="5">The sequence shown here is derived from an EMBL/GenBank/DDBJ whole genome shotgun (WGS) entry which is preliminary data.</text>
</comment>
<gene>
    <name evidence="5" type="ORF">GCM10022222_78090</name>
</gene>
<feature type="domain" description="HTH hxlR-type" evidence="4">
    <location>
        <begin position="23"/>
        <end position="121"/>
    </location>
</feature>
<dbReference type="InterPro" id="IPR036388">
    <property type="entry name" value="WH-like_DNA-bd_sf"/>
</dbReference>
<dbReference type="InterPro" id="IPR002577">
    <property type="entry name" value="HTH_HxlR"/>
</dbReference>
<keyword evidence="3" id="KW-0804">Transcription</keyword>
<evidence type="ECO:0000259" key="4">
    <source>
        <dbReference type="PROSITE" id="PS51118"/>
    </source>
</evidence>
<dbReference type="PANTHER" id="PTHR33204:SF18">
    <property type="entry name" value="TRANSCRIPTIONAL REGULATORY PROTEIN"/>
    <property type="match status" value="1"/>
</dbReference>
<dbReference type="PROSITE" id="PS51118">
    <property type="entry name" value="HTH_HXLR"/>
    <property type="match status" value="1"/>
</dbReference>
<sequence length="133" mass="14595">MSQGNIAVTDQDGAVDPEKIEACTVLEAVNRISGKWAIGILLEAMRGPVRFTALERSVAGISRRMLTLTLRNLERDGLLVRTVYPTIPPRVEYEATPMARELYETLSGLIGWAERHREAIGASRAAYDGHAAC</sequence>